<dbReference type="AlphaFoldDB" id="A0A328UI12"/>
<dbReference type="RefSeq" id="WP_112332317.1">
    <property type="nucleotide sequence ID" value="NZ_JADPHD010000005.1"/>
</dbReference>
<dbReference type="PANTHER" id="PTHR36541">
    <property type="entry name" value="SUPEROXIDE REDUCTASE-RELATED"/>
    <property type="match status" value="1"/>
</dbReference>
<dbReference type="GO" id="GO:0050605">
    <property type="term" value="F:superoxide reductase activity"/>
    <property type="evidence" value="ECO:0007669"/>
    <property type="project" value="UniProtKB-EC"/>
</dbReference>
<dbReference type="InterPro" id="IPR036073">
    <property type="entry name" value="Desulfoferrodoxin_Fe-bd_dom_sf"/>
</dbReference>
<evidence type="ECO:0000259" key="6">
    <source>
        <dbReference type="Pfam" id="PF01880"/>
    </source>
</evidence>
<reference evidence="7 8" key="1">
    <citation type="submission" date="2018-06" db="EMBL/GenBank/DDBJ databases">
        <title>Noncontiguous genome sequence of Ruminococcaceae bacterium ASD2818.</title>
        <authorList>
            <person name="Chaplin A.V."/>
            <person name="Sokolova S.R."/>
            <person name="Kochetkova T.O."/>
            <person name="Goltsov A.Y."/>
            <person name="Trofimov D.Y."/>
            <person name="Efimov B.A."/>
        </authorList>
    </citation>
    <scope>NUCLEOTIDE SEQUENCE [LARGE SCALE GENOMIC DNA]</scope>
    <source>
        <strain evidence="7 8">ASD2818</strain>
    </source>
</reference>
<feature type="domain" description="Desulfoferrodoxin ferrous iron-binding" evidence="6">
    <location>
        <begin position="39"/>
        <end position="122"/>
    </location>
</feature>
<evidence type="ECO:0000313" key="8">
    <source>
        <dbReference type="Proteomes" id="UP000249377"/>
    </source>
</evidence>
<gene>
    <name evidence="7" type="ORF">DPQ25_06355</name>
</gene>
<proteinExistence type="inferred from homology"/>
<dbReference type="InterPro" id="IPR051233">
    <property type="entry name" value="Desulfoferrodoxin_SOR"/>
</dbReference>
<evidence type="ECO:0000256" key="4">
    <source>
        <dbReference type="ARBA" id="ARBA00022982"/>
    </source>
</evidence>
<keyword evidence="5" id="KW-0408">Iron</keyword>
<evidence type="ECO:0000256" key="5">
    <source>
        <dbReference type="ARBA" id="ARBA00023004"/>
    </source>
</evidence>
<keyword evidence="8" id="KW-1185">Reference proteome</keyword>
<dbReference type="SUPFAM" id="SSF49367">
    <property type="entry name" value="Superoxide reductase-like"/>
    <property type="match status" value="1"/>
</dbReference>
<evidence type="ECO:0000256" key="3">
    <source>
        <dbReference type="ARBA" id="ARBA00022723"/>
    </source>
</evidence>
<dbReference type="Gene3D" id="2.60.40.730">
    <property type="entry name" value="SOR catalytic domain"/>
    <property type="match status" value="1"/>
</dbReference>
<dbReference type="PANTHER" id="PTHR36541:SF1">
    <property type="entry name" value="SUPEROXIDE REDUCTASE-RELATED"/>
    <property type="match status" value="1"/>
</dbReference>
<keyword evidence="4" id="KW-0249">Electron transport</keyword>
<evidence type="ECO:0000256" key="2">
    <source>
        <dbReference type="ARBA" id="ARBA00022448"/>
    </source>
</evidence>
<dbReference type="InterPro" id="IPR002742">
    <property type="entry name" value="Desulfoferrodoxin_Fe-bd_dom"/>
</dbReference>
<dbReference type="Pfam" id="PF01880">
    <property type="entry name" value="Desulfoferrodox"/>
    <property type="match status" value="1"/>
</dbReference>
<evidence type="ECO:0000313" key="7">
    <source>
        <dbReference type="EMBL" id="RAQ29900.1"/>
    </source>
</evidence>
<comment type="caution">
    <text evidence="7">The sequence shown here is derived from an EMBL/GenBank/DDBJ whole genome shotgun (WGS) entry which is preliminary data.</text>
</comment>
<keyword evidence="3" id="KW-0479">Metal-binding</keyword>
<dbReference type="SUPFAM" id="SSF57802">
    <property type="entry name" value="Rubredoxin-like"/>
    <property type="match status" value="1"/>
</dbReference>
<keyword evidence="2" id="KW-0813">Transport</keyword>
<evidence type="ECO:0000256" key="1">
    <source>
        <dbReference type="ARBA" id="ARBA00005941"/>
    </source>
</evidence>
<sequence length="124" mass="13392">MKFYICSHCGNIITYVRDNGVPIVCCGEKMKELVPGSVEAAHEKHIPVIRVNGGEVTVHVGSVDHPMLAEHWIEWIALETTAGVQCKALAPGMAPECKFMLADGDAPVAAYAYCNLHGLWSAEA</sequence>
<accession>A0A328UI12</accession>
<comment type="similarity">
    <text evidence="1">Belongs to the desulfoferrodoxin family.</text>
</comment>
<dbReference type="Proteomes" id="UP000249377">
    <property type="component" value="Unassembled WGS sequence"/>
</dbReference>
<name>A0A328UI12_9FIRM</name>
<organism evidence="7 8">
    <name type="scientific">Hydrogeniiclostridium mannosilyticum</name>
    <dbReference type="NCBI Taxonomy" id="2764322"/>
    <lineage>
        <taxon>Bacteria</taxon>
        <taxon>Bacillati</taxon>
        <taxon>Bacillota</taxon>
        <taxon>Clostridia</taxon>
        <taxon>Eubacteriales</taxon>
        <taxon>Acutalibacteraceae</taxon>
        <taxon>Hydrogeniiclostridium</taxon>
    </lineage>
</organism>
<dbReference type="EMBL" id="QLYR01000002">
    <property type="protein sequence ID" value="RAQ29900.1"/>
    <property type="molecule type" value="Genomic_DNA"/>
</dbReference>
<dbReference type="GO" id="GO:0005506">
    <property type="term" value="F:iron ion binding"/>
    <property type="evidence" value="ECO:0007669"/>
    <property type="project" value="InterPro"/>
</dbReference>
<protein>
    <submittedName>
        <fullName evidence="7">Desulfoferrodoxin</fullName>
    </submittedName>
</protein>